<keyword evidence="2" id="KW-0812">Transmembrane</keyword>
<keyword evidence="4" id="KW-1185">Reference proteome</keyword>
<evidence type="ECO:0000313" key="4">
    <source>
        <dbReference type="Proteomes" id="UP000004508"/>
    </source>
</evidence>
<gene>
    <name evidence="3" type="ORF">Krac_10682</name>
</gene>
<evidence type="ECO:0000256" key="1">
    <source>
        <dbReference type="SAM" id="MobiDB-lite"/>
    </source>
</evidence>
<feature type="compositionally biased region" description="Polar residues" evidence="1">
    <location>
        <begin position="202"/>
        <end position="213"/>
    </location>
</feature>
<evidence type="ECO:0000313" key="3">
    <source>
        <dbReference type="EMBL" id="EFH89145.1"/>
    </source>
</evidence>
<evidence type="ECO:0000256" key="2">
    <source>
        <dbReference type="SAM" id="Phobius"/>
    </source>
</evidence>
<dbReference type="AlphaFoldDB" id="D6TI88"/>
<feature type="region of interest" description="Disordered" evidence="1">
    <location>
        <begin position="188"/>
        <end position="220"/>
    </location>
</feature>
<dbReference type="EMBL" id="ADVG01000001">
    <property type="protein sequence ID" value="EFH89145.1"/>
    <property type="molecule type" value="Genomic_DNA"/>
</dbReference>
<protein>
    <submittedName>
        <fullName evidence="3">Uncharacterized protein</fullName>
    </submittedName>
</protein>
<proteinExistence type="predicted"/>
<feature type="transmembrane region" description="Helical" evidence="2">
    <location>
        <begin position="102"/>
        <end position="127"/>
    </location>
</feature>
<comment type="caution">
    <text evidence="3">The sequence shown here is derived from an EMBL/GenBank/DDBJ whole genome shotgun (WGS) entry which is preliminary data.</text>
</comment>
<accession>D6TI88</accession>
<keyword evidence="2" id="KW-1133">Transmembrane helix</keyword>
<keyword evidence="2" id="KW-0472">Membrane</keyword>
<reference evidence="3 4" key="1">
    <citation type="journal article" date="2011" name="Stand. Genomic Sci.">
        <title>Non-contiguous finished genome sequence and contextual data of the filamentous soil bacterium Ktedonobacter racemifer type strain (SOSP1-21).</title>
        <authorList>
            <person name="Chang Y.J."/>
            <person name="Land M."/>
            <person name="Hauser L."/>
            <person name="Chertkov O."/>
            <person name="Del Rio T.G."/>
            <person name="Nolan M."/>
            <person name="Copeland A."/>
            <person name="Tice H."/>
            <person name="Cheng J.F."/>
            <person name="Lucas S."/>
            <person name="Han C."/>
            <person name="Goodwin L."/>
            <person name="Pitluck S."/>
            <person name="Ivanova N."/>
            <person name="Ovchinikova G."/>
            <person name="Pati A."/>
            <person name="Chen A."/>
            <person name="Palaniappan K."/>
            <person name="Mavromatis K."/>
            <person name="Liolios K."/>
            <person name="Brettin T."/>
            <person name="Fiebig A."/>
            <person name="Rohde M."/>
            <person name="Abt B."/>
            <person name="Goker M."/>
            <person name="Detter J.C."/>
            <person name="Woyke T."/>
            <person name="Bristow J."/>
            <person name="Eisen J.A."/>
            <person name="Markowitz V."/>
            <person name="Hugenholtz P."/>
            <person name="Kyrpides N.C."/>
            <person name="Klenk H.P."/>
            <person name="Lapidus A."/>
        </authorList>
    </citation>
    <scope>NUCLEOTIDE SEQUENCE [LARGE SCALE GENOMIC DNA]</scope>
    <source>
        <strain evidence="4">DSM 44963</strain>
    </source>
</reference>
<dbReference type="RefSeq" id="WP_007905534.1">
    <property type="nucleotide sequence ID" value="NZ_ADVG01000001.1"/>
</dbReference>
<feature type="transmembrane region" description="Helical" evidence="2">
    <location>
        <begin position="31"/>
        <end position="55"/>
    </location>
</feature>
<sequence>MYELVLILLTYGSYALESYWTHTLPQGSEQLTAWAIAGGVSSLLVIIVLNVFGWISGFKEGHWIWTLPTALLLGFFVTPRYMYPLVVVYMHQPALLWRDTQWVWGGIWFGITWVGGGIWNVLAWILIGLWNILVFLFGWLVALMISILTVVIIPIFVGLVANDAVGNQRILAFKGLYAFLEKGGVLRKAKEGKQPSRPLEWSTPSFKSGNEQEQSQEDAD</sequence>
<name>D6TI88_KTERA</name>
<dbReference type="Proteomes" id="UP000004508">
    <property type="component" value="Unassembled WGS sequence"/>
</dbReference>
<organism evidence="3 4">
    <name type="scientific">Ktedonobacter racemifer DSM 44963</name>
    <dbReference type="NCBI Taxonomy" id="485913"/>
    <lineage>
        <taxon>Bacteria</taxon>
        <taxon>Bacillati</taxon>
        <taxon>Chloroflexota</taxon>
        <taxon>Ktedonobacteria</taxon>
        <taxon>Ktedonobacterales</taxon>
        <taxon>Ktedonobacteraceae</taxon>
        <taxon>Ktedonobacter</taxon>
    </lineage>
</organism>
<feature type="transmembrane region" description="Helical" evidence="2">
    <location>
        <begin position="134"/>
        <end position="161"/>
    </location>
</feature>
<feature type="transmembrane region" description="Helical" evidence="2">
    <location>
        <begin position="62"/>
        <end position="82"/>
    </location>
</feature>
<dbReference type="InParanoid" id="D6TI88"/>